<dbReference type="InterPro" id="IPR024048">
    <property type="entry name" value="VHL_alpha_dom"/>
</dbReference>
<evidence type="ECO:0000256" key="2">
    <source>
        <dbReference type="ARBA" id="ARBA00004202"/>
    </source>
</evidence>
<evidence type="ECO:0000256" key="13">
    <source>
        <dbReference type="ARBA" id="ARBA00059036"/>
    </source>
</evidence>
<dbReference type="Gene3D" id="1.10.750.10">
    <property type="entry name" value="von Hippel-Lindau disease tumour suppressor, alpha domain"/>
    <property type="match status" value="1"/>
</dbReference>
<dbReference type="FunFam" id="2.60.40.780:FF:000001">
    <property type="entry name" value="von Hippel-Lindau disease tumor suppressor"/>
    <property type="match status" value="1"/>
</dbReference>
<evidence type="ECO:0000256" key="6">
    <source>
        <dbReference type="ARBA" id="ARBA00010057"/>
    </source>
</evidence>
<dbReference type="Gene3D" id="2.60.40.780">
    <property type="entry name" value="von Hippel-Lindau disease tumour suppressor, beta domain"/>
    <property type="match status" value="1"/>
</dbReference>
<comment type="function">
    <text evidence="13">Involved in the ubiquitination and subsequent proteasomal degradation via the von Hippel-Lindau ubiquitination complex. Seems to act as a target recruitment subunit in the E3 ubiquitin ligase complex and recruits hydroxylated hypoxia-inducible factor (HIF) under normoxic conditions. Involved in transcriptional repression through interaction with HIF1A, HIF1AN and histone deacetylases. Ubiquitinates, in an oxygen-responsive manner, ADRB2. Acts as a negative regulator of mTORC1 by promoting ubiquitination and degradation of RPTOR.</text>
</comment>
<dbReference type="InterPro" id="IPR036208">
    <property type="entry name" value="VHL_sf"/>
</dbReference>
<dbReference type="Pfam" id="PF01847">
    <property type="entry name" value="VHL"/>
    <property type="match status" value="1"/>
</dbReference>
<organism evidence="18">
    <name type="scientific">Micrurus carvalhoi</name>
    <dbReference type="NCBI Taxonomy" id="3147026"/>
    <lineage>
        <taxon>Eukaryota</taxon>
        <taxon>Metazoa</taxon>
        <taxon>Chordata</taxon>
        <taxon>Craniata</taxon>
        <taxon>Vertebrata</taxon>
        <taxon>Euteleostomi</taxon>
        <taxon>Lepidosauria</taxon>
        <taxon>Squamata</taxon>
        <taxon>Bifurcata</taxon>
        <taxon>Unidentata</taxon>
        <taxon>Episquamata</taxon>
        <taxon>Toxicofera</taxon>
        <taxon>Serpentes</taxon>
        <taxon>Colubroidea</taxon>
        <taxon>Elapidae</taxon>
        <taxon>Elapinae</taxon>
        <taxon>Micrurus</taxon>
    </lineage>
</organism>
<evidence type="ECO:0000313" key="18">
    <source>
        <dbReference type="EMBL" id="LAA32259.1"/>
    </source>
</evidence>
<evidence type="ECO:0000256" key="14">
    <source>
        <dbReference type="ARBA" id="ARBA00072532"/>
    </source>
</evidence>
<keyword evidence="7" id="KW-1003">Cell membrane</keyword>
<dbReference type="Pfam" id="PF17211">
    <property type="entry name" value="VHL_C"/>
    <property type="match status" value="1"/>
</dbReference>
<evidence type="ECO:0000256" key="7">
    <source>
        <dbReference type="ARBA" id="ARBA00022475"/>
    </source>
</evidence>
<keyword evidence="8" id="KW-0963">Cytoplasm</keyword>
<dbReference type="GO" id="GO:0010468">
    <property type="term" value="P:regulation of gene expression"/>
    <property type="evidence" value="ECO:0007669"/>
    <property type="project" value="UniProtKB-ARBA"/>
</dbReference>
<dbReference type="GO" id="GO:0005634">
    <property type="term" value="C:nucleus"/>
    <property type="evidence" value="ECO:0007669"/>
    <property type="project" value="UniProtKB-SubCell"/>
</dbReference>
<dbReference type="GO" id="GO:0005783">
    <property type="term" value="C:endoplasmic reticulum"/>
    <property type="evidence" value="ECO:0007669"/>
    <property type="project" value="UniProtKB-SubCell"/>
</dbReference>
<evidence type="ECO:0000256" key="5">
    <source>
        <dbReference type="ARBA" id="ARBA00004906"/>
    </source>
</evidence>
<dbReference type="CDD" id="cd05468">
    <property type="entry name" value="pVHL"/>
    <property type="match status" value="1"/>
</dbReference>
<reference evidence="18" key="2">
    <citation type="submission" date="2017-12" db="EMBL/GenBank/DDBJ databases">
        <title>Coralsnake Venomics: Analyses of Venom Gland Transcriptomes and Proteomes of Six Brazilian Taxa.</title>
        <authorList>
            <person name="Aird S.D."/>
            <person name="Jorge da Silva N."/>
            <person name="Qiu L."/>
            <person name="Villar-Briones A."/>
            <person name="Aparecida-Saddi V."/>
            <person name="Campos-Telles M.P."/>
            <person name="Grau M."/>
            <person name="Mikheyev A.S."/>
        </authorList>
    </citation>
    <scope>NUCLEOTIDE SEQUENCE</scope>
    <source>
        <tissue evidence="18">Venom_gland</tissue>
    </source>
</reference>
<comment type="subcellular location">
    <subcellularLocation>
        <location evidence="2">Cell membrane</location>
        <topology evidence="2">Peripheral membrane protein</topology>
    </subcellularLocation>
    <subcellularLocation>
        <location evidence="4">Cytoplasm</location>
    </subcellularLocation>
    <subcellularLocation>
        <location evidence="3">Endoplasmic reticulum</location>
    </subcellularLocation>
    <subcellularLocation>
        <location evidence="1">Nucleus</location>
    </subcellularLocation>
</comment>
<evidence type="ECO:0000259" key="16">
    <source>
        <dbReference type="Pfam" id="PF01847"/>
    </source>
</evidence>
<feature type="domain" description="von Hippel-Lindau disease tumour suppressor beta" evidence="16">
    <location>
        <begin position="22"/>
        <end position="103"/>
    </location>
</feature>
<keyword evidence="11" id="KW-0472">Membrane</keyword>
<accession>A0A2H6NGS9</accession>
<evidence type="ECO:0000256" key="8">
    <source>
        <dbReference type="ARBA" id="ARBA00022490"/>
    </source>
</evidence>
<dbReference type="AlphaFoldDB" id="A0A2H6NGS9"/>
<evidence type="ECO:0000256" key="3">
    <source>
        <dbReference type="ARBA" id="ARBA00004240"/>
    </source>
</evidence>
<dbReference type="SUPFAM" id="SSF49468">
    <property type="entry name" value="VHL"/>
    <property type="match status" value="1"/>
</dbReference>
<comment type="similarity">
    <text evidence="6">Belongs to the VHL family.</text>
</comment>
<dbReference type="GO" id="GO:0001666">
    <property type="term" value="P:response to hypoxia"/>
    <property type="evidence" value="ECO:0007669"/>
    <property type="project" value="UniProtKB-ARBA"/>
</dbReference>
<protein>
    <recommendedName>
        <fullName evidence="14">von Hippel-Lindau disease tumor suppressor</fullName>
    </recommendedName>
    <alternativeName>
        <fullName evidence="15">pVHL</fullName>
    </alternativeName>
</protein>
<evidence type="ECO:0000256" key="12">
    <source>
        <dbReference type="ARBA" id="ARBA00023242"/>
    </source>
</evidence>
<evidence type="ECO:0000256" key="10">
    <source>
        <dbReference type="ARBA" id="ARBA00022824"/>
    </source>
</evidence>
<sequence>MPQKPGEEEEEEREREDAARRLCSVNTREPCQVIFCNRTPRLVSPVWLDFDGKPRPYPTLKPGTGRRMYSYLEHLWLFRDAKSDDSLLVNQTELFVATRNINGQPILANITLPVFTLKERCLQVIRTLVNPGNYRELDIVRSLYEDLEDYPDIRKDLQRLSMERHNRLRNGISDRHEES</sequence>
<dbReference type="EMBL" id="IACI01108997">
    <property type="protein sequence ID" value="LAA32259.1"/>
    <property type="molecule type" value="Transcribed_RNA"/>
</dbReference>
<keyword evidence="9" id="KW-0833">Ubl conjugation pathway</keyword>
<dbReference type="FunFam" id="1.10.750.10:FF:000001">
    <property type="entry name" value="von Hippel-Lindau disease tumor suppressor"/>
    <property type="match status" value="1"/>
</dbReference>
<reference evidence="18" key="1">
    <citation type="submission" date="2017-07" db="EMBL/GenBank/DDBJ databases">
        <authorList>
            <person name="Mikheyev A."/>
            <person name="Grau M."/>
        </authorList>
    </citation>
    <scope>NUCLEOTIDE SEQUENCE</scope>
    <source>
        <tissue evidence="18">Venom_gland</tissue>
    </source>
</reference>
<evidence type="ECO:0000256" key="9">
    <source>
        <dbReference type="ARBA" id="ARBA00022786"/>
    </source>
</evidence>
<name>A0A2H6NGS9_9SAUR</name>
<dbReference type="InterPro" id="IPR022772">
    <property type="entry name" value="VHL_tumour_suppress_b/a_dom"/>
</dbReference>
<evidence type="ECO:0000256" key="4">
    <source>
        <dbReference type="ARBA" id="ARBA00004496"/>
    </source>
</evidence>
<keyword evidence="10" id="KW-0256">Endoplasmic reticulum</keyword>
<proteinExistence type="inferred from homology"/>
<evidence type="ECO:0000256" key="15">
    <source>
        <dbReference type="ARBA" id="ARBA00080646"/>
    </source>
</evidence>
<dbReference type="InterPro" id="IPR037140">
    <property type="entry name" value="VHL_beta_dom_sf"/>
</dbReference>
<dbReference type="GO" id="GO:0005886">
    <property type="term" value="C:plasma membrane"/>
    <property type="evidence" value="ECO:0007669"/>
    <property type="project" value="UniProtKB-SubCell"/>
</dbReference>
<dbReference type="InterPro" id="IPR024053">
    <property type="entry name" value="VHL_beta_dom"/>
</dbReference>
<evidence type="ECO:0000259" key="17">
    <source>
        <dbReference type="Pfam" id="PF17211"/>
    </source>
</evidence>
<keyword evidence="12" id="KW-0539">Nucleus</keyword>
<evidence type="ECO:0000256" key="11">
    <source>
        <dbReference type="ARBA" id="ARBA00023136"/>
    </source>
</evidence>
<feature type="domain" description="von Hippel-Lindau disease tumour suppressor alpha" evidence="17">
    <location>
        <begin position="115"/>
        <end position="162"/>
    </location>
</feature>
<evidence type="ECO:0000256" key="1">
    <source>
        <dbReference type="ARBA" id="ARBA00004123"/>
    </source>
</evidence>
<comment type="pathway">
    <text evidence="5">Protein modification; protein ubiquitination.</text>
</comment>
<dbReference type="InterPro" id="IPR037139">
    <property type="entry name" value="VHL_alpha_dom_sf"/>
</dbReference>